<keyword evidence="1 6" id="KW-0489">Methyltransferase</keyword>
<gene>
    <name evidence="9" type="ORF">FEM03_04405</name>
</gene>
<dbReference type="InterPro" id="IPR001525">
    <property type="entry name" value="C5_MeTfrase"/>
</dbReference>
<sequence length="397" mass="44310">MGDLNTIDLFAGAGGITEGFRQAGFNCLYSNDFNENAVETFRLNHRDTWATHGPIENQDPESVRHKLGLQKGELDCILGGPPCQGFSIYAPDRILDDPRNSMFRHYLRFVDEFAPRTLLIENVPGMLSLGGGRVVETILRELTDRGYKTSCRIMLAAHFGVPQNRFRLIFLASLSPGLVHPEPTHFHEALANFTGGSTLTTRLRPLDSLMLEPAVTLRDAISDLPMIEAGGGAEEMPYGKRREISKYAAELRMGTEKLFNHTSNKLSPINLERLRHIPAGGAWTNIPFELLPEGMKKARRSDHTKRYGRLAWDSLACTMLTKCDPHWGAVFHPDQARAFSVREAARIQSFPDYYRFKGNRGSQFEQVGNAVPVLLARAIAETMKSHLEVRGKSSCAA</sequence>
<proteinExistence type="inferred from homology"/>
<keyword evidence="10" id="KW-1185">Reference proteome</keyword>
<dbReference type="RefSeq" id="WP_138084977.1">
    <property type="nucleotide sequence ID" value="NZ_VAUV01000003.1"/>
</dbReference>
<evidence type="ECO:0000256" key="2">
    <source>
        <dbReference type="ARBA" id="ARBA00022679"/>
    </source>
</evidence>
<comment type="catalytic activity">
    <reaction evidence="5 8">
        <text>a 2'-deoxycytidine in DNA + S-adenosyl-L-methionine = a 5-methyl-2'-deoxycytidine in DNA + S-adenosyl-L-homocysteine + H(+)</text>
        <dbReference type="Rhea" id="RHEA:13681"/>
        <dbReference type="Rhea" id="RHEA-COMP:11369"/>
        <dbReference type="Rhea" id="RHEA-COMP:11370"/>
        <dbReference type="ChEBI" id="CHEBI:15378"/>
        <dbReference type="ChEBI" id="CHEBI:57856"/>
        <dbReference type="ChEBI" id="CHEBI:59789"/>
        <dbReference type="ChEBI" id="CHEBI:85452"/>
        <dbReference type="ChEBI" id="CHEBI:85454"/>
        <dbReference type="EC" id="2.1.1.37"/>
    </reaction>
</comment>
<dbReference type="PROSITE" id="PS00094">
    <property type="entry name" value="C5_MTASE_1"/>
    <property type="match status" value="1"/>
</dbReference>
<dbReference type="GO" id="GO:0003677">
    <property type="term" value="F:DNA binding"/>
    <property type="evidence" value="ECO:0007669"/>
    <property type="project" value="TreeGrafter"/>
</dbReference>
<dbReference type="GO" id="GO:0032259">
    <property type="term" value="P:methylation"/>
    <property type="evidence" value="ECO:0007669"/>
    <property type="project" value="UniProtKB-KW"/>
</dbReference>
<dbReference type="InterPro" id="IPR029063">
    <property type="entry name" value="SAM-dependent_MTases_sf"/>
</dbReference>
<dbReference type="Gene3D" id="3.40.50.150">
    <property type="entry name" value="Vaccinia Virus protein VP39"/>
    <property type="match status" value="1"/>
</dbReference>
<evidence type="ECO:0000313" key="9">
    <source>
        <dbReference type="EMBL" id="TLD71972.1"/>
    </source>
</evidence>
<dbReference type="EMBL" id="VAUV01000003">
    <property type="protein sequence ID" value="TLD71972.1"/>
    <property type="molecule type" value="Genomic_DNA"/>
</dbReference>
<dbReference type="PROSITE" id="PS51679">
    <property type="entry name" value="SAM_MT_C5"/>
    <property type="match status" value="1"/>
</dbReference>
<comment type="similarity">
    <text evidence="6 7">Belongs to the class I-like SAM-binding methyltransferase superfamily. C5-methyltransferase family.</text>
</comment>
<keyword evidence="4" id="KW-0680">Restriction system</keyword>
<dbReference type="InterPro" id="IPR050390">
    <property type="entry name" value="C5-Methyltransferase"/>
</dbReference>
<reference evidence="9 10" key="1">
    <citation type="submission" date="2019-05" db="EMBL/GenBank/DDBJ databases">
        <title>Verrucobacter flavum gen. nov., sp. nov. a new member of the family Verrucomicrobiaceae.</title>
        <authorList>
            <person name="Szuroczki S."/>
            <person name="Abbaszade G."/>
            <person name="Szabo A."/>
            <person name="Felfoldi T."/>
            <person name="Schumann P."/>
            <person name="Boka K."/>
            <person name="Keki Z."/>
            <person name="Toumi M."/>
            <person name="Toth E."/>
        </authorList>
    </citation>
    <scope>NUCLEOTIDE SEQUENCE [LARGE SCALE GENOMIC DNA]</scope>
    <source>
        <strain evidence="9 10">MG-N-17</strain>
    </source>
</reference>
<evidence type="ECO:0000256" key="5">
    <source>
        <dbReference type="ARBA" id="ARBA00047422"/>
    </source>
</evidence>
<evidence type="ECO:0000256" key="6">
    <source>
        <dbReference type="PROSITE-ProRule" id="PRU01016"/>
    </source>
</evidence>
<dbReference type="AlphaFoldDB" id="A0A5R8KI66"/>
<dbReference type="Gene3D" id="3.90.120.10">
    <property type="entry name" value="DNA Methylase, subunit A, domain 2"/>
    <property type="match status" value="1"/>
</dbReference>
<organism evidence="9 10">
    <name type="scientific">Phragmitibacter flavus</name>
    <dbReference type="NCBI Taxonomy" id="2576071"/>
    <lineage>
        <taxon>Bacteria</taxon>
        <taxon>Pseudomonadati</taxon>
        <taxon>Verrucomicrobiota</taxon>
        <taxon>Verrucomicrobiia</taxon>
        <taxon>Verrucomicrobiales</taxon>
        <taxon>Verrucomicrobiaceae</taxon>
        <taxon>Phragmitibacter</taxon>
    </lineage>
</organism>
<dbReference type="GO" id="GO:0044027">
    <property type="term" value="P:negative regulation of gene expression via chromosomal CpG island methylation"/>
    <property type="evidence" value="ECO:0007669"/>
    <property type="project" value="TreeGrafter"/>
</dbReference>
<evidence type="ECO:0000256" key="3">
    <source>
        <dbReference type="ARBA" id="ARBA00022691"/>
    </source>
</evidence>
<protein>
    <recommendedName>
        <fullName evidence="8">Cytosine-specific methyltransferase</fullName>
        <ecNumber evidence="8">2.1.1.37</ecNumber>
    </recommendedName>
</protein>
<dbReference type="GO" id="GO:0009307">
    <property type="term" value="P:DNA restriction-modification system"/>
    <property type="evidence" value="ECO:0007669"/>
    <property type="project" value="UniProtKB-KW"/>
</dbReference>
<dbReference type="PRINTS" id="PR00105">
    <property type="entry name" value="C5METTRFRASE"/>
</dbReference>
<feature type="active site" evidence="6">
    <location>
        <position position="83"/>
    </location>
</feature>
<evidence type="ECO:0000256" key="4">
    <source>
        <dbReference type="ARBA" id="ARBA00022747"/>
    </source>
</evidence>
<dbReference type="PANTHER" id="PTHR10629:SF52">
    <property type="entry name" value="DNA (CYTOSINE-5)-METHYLTRANSFERASE 1"/>
    <property type="match status" value="1"/>
</dbReference>
<dbReference type="InterPro" id="IPR018117">
    <property type="entry name" value="C5_DNA_meth_AS"/>
</dbReference>
<keyword evidence="3 6" id="KW-0949">S-adenosyl-L-methionine</keyword>
<dbReference type="Proteomes" id="UP000306196">
    <property type="component" value="Unassembled WGS sequence"/>
</dbReference>
<accession>A0A5R8KI66</accession>
<dbReference type="GO" id="GO:0003886">
    <property type="term" value="F:DNA (cytosine-5-)-methyltransferase activity"/>
    <property type="evidence" value="ECO:0007669"/>
    <property type="project" value="UniProtKB-EC"/>
</dbReference>
<dbReference type="OrthoDB" id="9813719at2"/>
<name>A0A5R8KI66_9BACT</name>
<dbReference type="NCBIfam" id="TIGR00675">
    <property type="entry name" value="dcm"/>
    <property type="match status" value="1"/>
</dbReference>
<dbReference type="PANTHER" id="PTHR10629">
    <property type="entry name" value="CYTOSINE-SPECIFIC METHYLTRANSFERASE"/>
    <property type="match status" value="1"/>
</dbReference>
<keyword evidence="2 6" id="KW-0808">Transferase</keyword>
<evidence type="ECO:0000256" key="1">
    <source>
        <dbReference type="ARBA" id="ARBA00022603"/>
    </source>
</evidence>
<comment type="caution">
    <text evidence="9">The sequence shown here is derived from an EMBL/GenBank/DDBJ whole genome shotgun (WGS) entry which is preliminary data.</text>
</comment>
<evidence type="ECO:0000256" key="7">
    <source>
        <dbReference type="RuleBase" id="RU000416"/>
    </source>
</evidence>
<evidence type="ECO:0000256" key="8">
    <source>
        <dbReference type="RuleBase" id="RU000417"/>
    </source>
</evidence>
<dbReference type="SUPFAM" id="SSF53335">
    <property type="entry name" value="S-adenosyl-L-methionine-dependent methyltransferases"/>
    <property type="match status" value="1"/>
</dbReference>
<dbReference type="Pfam" id="PF00145">
    <property type="entry name" value="DNA_methylase"/>
    <property type="match status" value="1"/>
</dbReference>
<evidence type="ECO:0000313" key="10">
    <source>
        <dbReference type="Proteomes" id="UP000306196"/>
    </source>
</evidence>
<dbReference type="EC" id="2.1.1.37" evidence="8"/>